<feature type="region of interest" description="Disordered" evidence="1">
    <location>
        <begin position="65"/>
        <end position="87"/>
    </location>
</feature>
<feature type="compositionally biased region" description="Low complexity" evidence="1">
    <location>
        <begin position="70"/>
        <end position="86"/>
    </location>
</feature>
<protein>
    <submittedName>
        <fullName evidence="2 4">Uncharacterized protein</fullName>
    </submittedName>
</protein>
<evidence type="ECO:0000313" key="4">
    <source>
        <dbReference type="WBParaSite" id="SBAD_0000294101-mRNA-1"/>
    </source>
</evidence>
<dbReference type="AlphaFoldDB" id="A0A183IGR1"/>
<dbReference type="WBParaSite" id="SBAD_0000294101-mRNA-1">
    <property type="protein sequence ID" value="SBAD_0000294101-mRNA-1"/>
    <property type="gene ID" value="SBAD_0000294101"/>
</dbReference>
<name>A0A183IGR1_9BILA</name>
<accession>A0A183IGR1</accession>
<evidence type="ECO:0000256" key="1">
    <source>
        <dbReference type="SAM" id="MobiDB-lite"/>
    </source>
</evidence>
<proteinExistence type="predicted"/>
<reference evidence="4" key="1">
    <citation type="submission" date="2016-06" db="UniProtKB">
        <authorList>
            <consortium name="WormBaseParasite"/>
        </authorList>
    </citation>
    <scope>IDENTIFICATION</scope>
</reference>
<dbReference type="EMBL" id="UZAM01007414">
    <property type="protein sequence ID" value="VDO98996.1"/>
    <property type="molecule type" value="Genomic_DNA"/>
</dbReference>
<reference evidence="2 3" key="2">
    <citation type="submission" date="2018-11" db="EMBL/GenBank/DDBJ databases">
        <authorList>
            <consortium name="Pathogen Informatics"/>
        </authorList>
    </citation>
    <scope>NUCLEOTIDE SEQUENCE [LARGE SCALE GENOMIC DNA]</scope>
</reference>
<keyword evidence="3" id="KW-1185">Reference proteome</keyword>
<dbReference type="Proteomes" id="UP000270296">
    <property type="component" value="Unassembled WGS sequence"/>
</dbReference>
<evidence type="ECO:0000313" key="2">
    <source>
        <dbReference type="EMBL" id="VDO98996.1"/>
    </source>
</evidence>
<organism evidence="4">
    <name type="scientific">Soboliphyme baturini</name>
    <dbReference type="NCBI Taxonomy" id="241478"/>
    <lineage>
        <taxon>Eukaryota</taxon>
        <taxon>Metazoa</taxon>
        <taxon>Ecdysozoa</taxon>
        <taxon>Nematoda</taxon>
        <taxon>Enoplea</taxon>
        <taxon>Dorylaimia</taxon>
        <taxon>Dioctophymatida</taxon>
        <taxon>Dioctophymatoidea</taxon>
        <taxon>Soboliphymatidae</taxon>
        <taxon>Soboliphyme</taxon>
    </lineage>
</organism>
<evidence type="ECO:0000313" key="3">
    <source>
        <dbReference type="Proteomes" id="UP000270296"/>
    </source>
</evidence>
<sequence length="288" mass="32131">MWLVGKEHSWLTVTDWKFTFYKSLSMFRRGPLRPREWAFNPAVIDGSTKRQAETGALAEVNHSFDDADSSESLQSSSSENSSMPSSPFQCQNPCHPCFSLPDLLYSSHGAVNAEIEETTADGSTLSPLPCETFRNFPVLVQRPTEVVKCCSKWLLWGVIDAAYAVSYRRKTDVHKVDDSTYCFNSSSFLDPVVIDANGFSDKTNLPDHQICLNMFTANPVALDDQEKPEVAAQRASDNSFPLAGEVVESTNERNKLNLKIGTVNHREKKIYESLKALVQNASGFSNSW</sequence>
<gene>
    <name evidence="2" type="ORF">SBAD_LOCUS2806</name>
</gene>